<evidence type="ECO:0000313" key="4">
    <source>
        <dbReference type="EMBL" id="UXX79270.1"/>
    </source>
</evidence>
<feature type="signal peptide" evidence="2">
    <location>
        <begin position="1"/>
        <end position="21"/>
    </location>
</feature>
<keyword evidence="5" id="KW-1185">Reference proteome</keyword>
<dbReference type="PANTHER" id="PTHR23150:SF19">
    <property type="entry name" value="FORMYLGLYCINE-GENERATING ENZYME"/>
    <property type="match status" value="1"/>
</dbReference>
<feature type="region of interest" description="Disordered" evidence="1">
    <location>
        <begin position="22"/>
        <end position="41"/>
    </location>
</feature>
<gene>
    <name evidence="4" type="ORF">N7E81_18110</name>
</gene>
<dbReference type="SUPFAM" id="SSF56436">
    <property type="entry name" value="C-type lectin-like"/>
    <property type="match status" value="1"/>
</dbReference>
<protein>
    <submittedName>
        <fullName evidence="4">Formylglycine-generating enzyme family protein</fullName>
    </submittedName>
</protein>
<dbReference type="Proteomes" id="UP001062165">
    <property type="component" value="Chromosome"/>
</dbReference>
<sequence length="355" mass="40113">MRQTIYILWALVTIAACTNKAKETTQTPPTEEQQEIVKKNADRSGMVLIPAGYFTMGGKSDQASEDEFPRHEVSVSSFYMDETEVTNAQFEAFVKATNYITIAERDIDWDEMLKQLPPNTPKPADSVLRAGSMVFKQTDSPVSLEDYSQWWEWMVGANWRQPEGPGSNIKDRMDHPVVHIAWDDAQAYATWAGKRLPTEAEWEWASMGGDTKAKYPWGNESVETAIDKANFWQGKFPYQNYVLDGFEGTAPVKSFSPNGFGLYDMAGNVWEWCVDKYDVNAYQNDAQQGTVMDPSGSGKYNDPRDPYSPKHVIRGGSFLCNDDYCSGYRVSRRMSSTKDSGFNHTGFRCVVEVVE</sequence>
<organism evidence="4 5">
    <name type="scientific">Reichenbachiella carrageenanivorans</name>
    <dbReference type="NCBI Taxonomy" id="2979869"/>
    <lineage>
        <taxon>Bacteria</taxon>
        <taxon>Pseudomonadati</taxon>
        <taxon>Bacteroidota</taxon>
        <taxon>Cytophagia</taxon>
        <taxon>Cytophagales</taxon>
        <taxon>Reichenbachiellaceae</taxon>
        <taxon>Reichenbachiella</taxon>
    </lineage>
</organism>
<dbReference type="EMBL" id="CP106735">
    <property type="protein sequence ID" value="UXX79270.1"/>
    <property type="molecule type" value="Genomic_DNA"/>
</dbReference>
<dbReference type="InterPro" id="IPR005532">
    <property type="entry name" value="SUMF_dom"/>
</dbReference>
<dbReference type="PROSITE" id="PS51257">
    <property type="entry name" value="PROKAR_LIPOPROTEIN"/>
    <property type="match status" value="1"/>
</dbReference>
<accession>A0ABY6CZD3</accession>
<evidence type="ECO:0000259" key="3">
    <source>
        <dbReference type="Pfam" id="PF03781"/>
    </source>
</evidence>
<keyword evidence="2" id="KW-0732">Signal</keyword>
<dbReference type="PANTHER" id="PTHR23150">
    <property type="entry name" value="SULFATASE MODIFYING FACTOR 1, 2"/>
    <property type="match status" value="1"/>
</dbReference>
<feature type="chain" id="PRO_5045740066" evidence="2">
    <location>
        <begin position="22"/>
        <end position="355"/>
    </location>
</feature>
<evidence type="ECO:0000313" key="5">
    <source>
        <dbReference type="Proteomes" id="UP001062165"/>
    </source>
</evidence>
<feature type="domain" description="Sulfatase-modifying factor enzyme-like" evidence="3">
    <location>
        <begin position="45"/>
        <end position="350"/>
    </location>
</feature>
<dbReference type="InterPro" id="IPR042095">
    <property type="entry name" value="SUMF_sf"/>
</dbReference>
<dbReference type="InterPro" id="IPR016187">
    <property type="entry name" value="CTDL_fold"/>
</dbReference>
<evidence type="ECO:0000256" key="2">
    <source>
        <dbReference type="SAM" id="SignalP"/>
    </source>
</evidence>
<dbReference type="RefSeq" id="WP_263051013.1">
    <property type="nucleotide sequence ID" value="NZ_CP106735.1"/>
</dbReference>
<dbReference type="InterPro" id="IPR051043">
    <property type="entry name" value="Sulfatase_Mod_Factor_Kinase"/>
</dbReference>
<proteinExistence type="predicted"/>
<dbReference type="Gene3D" id="3.90.1580.10">
    <property type="entry name" value="paralog of FGE (formylglycine-generating enzyme)"/>
    <property type="match status" value="1"/>
</dbReference>
<reference evidence="4" key="1">
    <citation type="submission" date="2022-10" db="EMBL/GenBank/DDBJ databases">
        <title>Comparative genomics and taxonomic characterization of three novel marine species of genus Reichenbachiella exhibiting antioxidant and polysaccharide degradation activities.</title>
        <authorList>
            <person name="Muhammad N."/>
            <person name="Lee Y.-J."/>
            <person name="Ko J."/>
            <person name="Kim S.-G."/>
        </authorList>
    </citation>
    <scope>NUCLEOTIDE SEQUENCE</scope>
    <source>
        <strain evidence="4">Wsw4-B4</strain>
    </source>
</reference>
<dbReference type="Pfam" id="PF03781">
    <property type="entry name" value="FGE-sulfatase"/>
    <property type="match status" value="1"/>
</dbReference>
<evidence type="ECO:0000256" key="1">
    <source>
        <dbReference type="SAM" id="MobiDB-lite"/>
    </source>
</evidence>
<name>A0ABY6CZD3_9BACT</name>